<dbReference type="RefSeq" id="WP_163588979.1">
    <property type="nucleotide sequence ID" value="NZ_CP040856.1"/>
</dbReference>
<evidence type="ECO:0000313" key="2">
    <source>
        <dbReference type="EMBL" id="QIA88622.1"/>
    </source>
</evidence>
<dbReference type="EMBL" id="CP040856">
    <property type="protein sequence ID" value="QIA88622.1"/>
    <property type="molecule type" value="Genomic_DNA"/>
</dbReference>
<proteinExistence type="predicted"/>
<dbReference type="AlphaFoldDB" id="A0A9X7XUZ3"/>
<dbReference type="Proteomes" id="UP000464749">
    <property type="component" value="Plasmid unnamed2"/>
</dbReference>
<feature type="compositionally biased region" description="Basic and acidic residues" evidence="1">
    <location>
        <begin position="130"/>
        <end position="152"/>
    </location>
</feature>
<evidence type="ECO:0000256" key="1">
    <source>
        <dbReference type="SAM" id="MobiDB-lite"/>
    </source>
</evidence>
<protein>
    <submittedName>
        <fullName evidence="2">Uncharacterized protein</fullName>
    </submittedName>
</protein>
<keyword evidence="2" id="KW-0614">Plasmid</keyword>
<geneLocation type="plasmid" evidence="2 3">
    <name>unnamed2</name>
</geneLocation>
<reference evidence="2 3" key="1">
    <citation type="submission" date="2019-06" db="EMBL/GenBank/DDBJ databases">
        <title>Whole genome sequencing of Lactobacillus johnsonii strain G2A.</title>
        <authorList>
            <person name="Conlan S."/>
            <person name="Thomas P.J."/>
            <person name="Mullikin J."/>
            <person name="Singer J."/>
            <person name="Weaver C."/>
            <person name="Segre J.A."/>
        </authorList>
    </citation>
    <scope>NUCLEOTIDE SEQUENCE [LARGE SCALE GENOMIC DNA]</scope>
    <source>
        <strain evidence="2 3">G2A</strain>
        <plasmid evidence="2 3">unnamed2</plasmid>
    </source>
</reference>
<gene>
    <name evidence="2" type="ORF">FEE39_10290</name>
</gene>
<evidence type="ECO:0000313" key="3">
    <source>
        <dbReference type="Proteomes" id="UP000464749"/>
    </source>
</evidence>
<accession>A0A9X7XUZ3</accession>
<sequence length="419" mass="49028">MNNSSKENNYFTGDLTASKLYKDIFNVNTFKNYLQTKRKRFNELFGKNVSENKQINEEKYEKKVDLTLKIPSFKEFKNRSISRNIGEKPLRVRSDFKPVYNSWIKVDLIPKLPTIQESIRTFKPVQNIKPESRKPLREKQQNTKEEKRYQSKTLKFDTDKKEMTSNAYIDNLESNISTLSKYMNFDANTRERIMNSKFKGDHIVPFSPFFEHFCNIRSNLAVPFNENELCKDCAIFINKHSIEPKYVYYYGEIQLNNGLVSMEAVEKNFPKEFREKAIPYAKTSSPFYKQKSKTKAKEVISSFKSLKVKPPKQESNPIKSAQNRIARYLAYRSVGLANYNFKFSKAEREALSKQSQEATRQVVSKSISLGDILTKKIFRNIRNNSQNITRKQKDLTKDLQKSSKEQQTSGFYSIDGLDL</sequence>
<organism evidence="2 3">
    <name type="scientific">Lactobacillus johnsonii</name>
    <dbReference type="NCBI Taxonomy" id="33959"/>
    <lineage>
        <taxon>Bacteria</taxon>
        <taxon>Bacillati</taxon>
        <taxon>Bacillota</taxon>
        <taxon>Bacilli</taxon>
        <taxon>Lactobacillales</taxon>
        <taxon>Lactobacillaceae</taxon>
        <taxon>Lactobacillus</taxon>
    </lineage>
</organism>
<name>A0A9X7XUZ3_LACJH</name>
<feature type="region of interest" description="Disordered" evidence="1">
    <location>
        <begin position="126"/>
        <end position="152"/>
    </location>
</feature>